<proteinExistence type="predicted"/>
<reference evidence="2 4" key="2">
    <citation type="submission" date="2021-03" db="EMBL/GenBank/DDBJ databases">
        <title>Mucilaginibacter strains isolated from gold and copper mining confer multi heavy-metal resistance.</title>
        <authorList>
            <person name="Li Y."/>
        </authorList>
    </citation>
    <scope>NUCLEOTIDE SEQUENCE [LARGE SCALE GENOMIC DNA]</scope>
    <source>
        <strain evidence="2 4">P2-4</strain>
    </source>
</reference>
<dbReference type="RefSeq" id="WP_112653477.1">
    <property type="nucleotide sequence ID" value="NZ_CP043451.1"/>
</dbReference>
<evidence type="ECO:0000313" key="4">
    <source>
        <dbReference type="Proteomes" id="UP000663940"/>
    </source>
</evidence>
<evidence type="ECO:0000313" key="1">
    <source>
        <dbReference type="EMBL" id="QEM07916.1"/>
    </source>
</evidence>
<protein>
    <recommendedName>
        <fullName evidence="5">Lipoprotein</fullName>
    </recommendedName>
</protein>
<dbReference type="Proteomes" id="UP000663940">
    <property type="component" value="Chromosome"/>
</dbReference>
<dbReference type="PROSITE" id="PS51257">
    <property type="entry name" value="PROKAR_LIPOPROTEIN"/>
    <property type="match status" value="1"/>
</dbReference>
<sequence length="158" mass="17603">MGRSLNFNTRLLLLAILTNVMLITGCSSSDKKEYAAISLNTAQMIEADSSVIDTSFNGPGILAAYLHDTTKRSQNDTIPAVDVFICKSHKRDTALGDTIVIFDTQLRGEIPASITNYWTNLHYTKNWRNCEVAVSANELSTIKKYKYKYAKVTLVTDD</sequence>
<keyword evidence="4" id="KW-1185">Reference proteome</keyword>
<evidence type="ECO:0000313" key="3">
    <source>
        <dbReference type="Proteomes" id="UP000250557"/>
    </source>
</evidence>
<dbReference type="AlphaFoldDB" id="A0AAE6JLL2"/>
<reference evidence="1 3" key="1">
    <citation type="submission" date="2019-08" db="EMBL/GenBank/DDBJ databases">
        <title>Comparative genome analysis confer to the adaptation heavy metal polluted environment.</title>
        <authorList>
            <person name="Li Y."/>
        </authorList>
    </citation>
    <scope>NUCLEOTIDE SEQUENCE [LARGE SCALE GENOMIC DNA]</scope>
    <source>
        <strain evidence="1 3">P2</strain>
    </source>
</reference>
<dbReference type="EMBL" id="CP071880">
    <property type="protein sequence ID" value="QTE49513.1"/>
    <property type="molecule type" value="Genomic_DNA"/>
</dbReference>
<accession>A0AAE6JLL2</accession>
<gene>
    <name evidence="1" type="ORF">DIU31_032060</name>
    <name evidence="2" type="ORF">J3L21_28950</name>
</gene>
<evidence type="ECO:0008006" key="5">
    <source>
        <dbReference type="Google" id="ProtNLM"/>
    </source>
</evidence>
<dbReference type="EMBL" id="CP043451">
    <property type="protein sequence ID" value="QEM07916.1"/>
    <property type="molecule type" value="Genomic_DNA"/>
</dbReference>
<name>A0AAE6JLL2_9SPHI</name>
<dbReference type="Proteomes" id="UP000250557">
    <property type="component" value="Chromosome"/>
</dbReference>
<evidence type="ECO:0000313" key="2">
    <source>
        <dbReference type="EMBL" id="QTE49513.1"/>
    </source>
</evidence>
<organism evidence="1 3">
    <name type="scientific">Mucilaginibacter rubeus</name>
    <dbReference type="NCBI Taxonomy" id="2027860"/>
    <lineage>
        <taxon>Bacteria</taxon>
        <taxon>Pseudomonadati</taxon>
        <taxon>Bacteroidota</taxon>
        <taxon>Sphingobacteriia</taxon>
        <taxon>Sphingobacteriales</taxon>
        <taxon>Sphingobacteriaceae</taxon>
        <taxon>Mucilaginibacter</taxon>
    </lineage>
</organism>